<evidence type="ECO:0000256" key="3">
    <source>
        <dbReference type="PROSITE-ProRule" id="PRU10007"/>
    </source>
</evidence>
<dbReference type="Proteomes" id="UP001164390">
    <property type="component" value="Chromosome"/>
</dbReference>
<dbReference type="PANTHER" id="PTHR43353:SF5">
    <property type="entry name" value="SUCCINATE-SEMIALDEHYDE DEHYDROGENASE, MITOCHONDRIAL"/>
    <property type="match status" value="1"/>
</dbReference>
<dbReference type="Gene3D" id="3.40.309.10">
    <property type="entry name" value="Aldehyde Dehydrogenase, Chain A, domain 2"/>
    <property type="match status" value="1"/>
</dbReference>
<proteinExistence type="inferred from homology"/>
<name>A0AA46TG09_9ACTN</name>
<dbReference type="PROSITE" id="PS00687">
    <property type="entry name" value="ALDEHYDE_DEHYDR_GLU"/>
    <property type="match status" value="1"/>
</dbReference>
<comment type="similarity">
    <text evidence="1 4">Belongs to the aldehyde dehydrogenase family.</text>
</comment>
<feature type="domain" description="Aldehyde dehydrogenase" evidence="5">
    <location>
        <begin position="38"/>
        <end position="484"/>
    </location>
</feature>
<evidence type="ECO:0000256" key="1">
    <source>
        <dbReference type="ARBA" id="ARBA00009986"/>
    </source>
</evidence>
<dbReference type="PANTHER" id="PTHR43353">
    <property type="entry name" value="SUCCINATE-SEMIALDEHYDE DEHYDROGENASE, MITOCHONDRIAL"/>
    <property type="match status" value="1"/>
</dbReference>
<evidence type="ECO:0000256" key="2">
    <source>
        <dbReference type="ARBA" id="ARBA00023002"/>
    </source>
</evidence>
<evidence type="ECO:0000259" key="5">
    <source>
        <dbReference type="Pfam" id="PF00171"/>
    </source>
</evidence>
<protein>
    <submittedName>
        <fullName evidence="6">Aldehyde dehydrogenase family protein</fullName>
    </submittedName>
</protein>
<accession>A0AA46TG09</accession>
<dbReference type="FunFam" id="3.40.605.10:FF:000007">
    <property type="entry name" value="NAD/NADP-dependent betaine aldehyde dehydrogenase"/>
    <property type="match status" value="1"/>
</dbReference>
<evidence type="ECO:0000256" key="4">
    <source>
        <dbReference type="RuleBase" id="RU003345"/>
    </source>
</evidence>
<dbReference type="InterPro" id="IPR016161">
    <property type="entry name" value="Ald_DH/histidinol_DH"/>
</dbReference>
<dbReference type="SUPFAM" id="SSF53720">
    <property type="entry name" value="ALDH-like"/>
    <property type="match status" value="1"/>
</dbReference>
<dbReference type="InterPro" id="IPR016162">
    <property type="entry name" value="Ald_DH_N"/>
</dbReference>
<evidence type="ECO:0000313" key="7">
    <source>
        <dbReference type="Proteomes" id="UP001164390"/>
    </source>
</evidence>
<dbReference type="AlphaFoldDB" id="A0AA46TG09"/>
<keyword evidence="2 4" id="KW-0560">Oxidoreductase</keyword>
<dbReference type="RefSeq" id="WP_271633432.1">
    <property type="nucleotide sequence ID" value="NZ_CP094970.1"/>
</dbReference>
<dbReference type="InterPro" id="IPR015590">
    <property type="entry name" value="Aldehyde_DH_dom"/>
</dbReference>
<feature type="active site" evidence="3">
    <location>
        <position position="264"/>
    </location>
</feature>
<gene>
    <name evidence="6" type="ORF">L0C25_19380</name>
</gene>
<dbReference type="EMBL" id="CP094970">
    <property type="protein sequence ID" value="UYM04674.1"/>
    <property type="molecule type" value="Genomic_DNA"/>
</dbReference>
<dbReference type="Pfam" id="PF00171">
    <property type="entry name" value="Aldedh"/>
    <property type="match status" value="1"/>
</dbReference>
<reference evidence="6" key="1">
    <citation type="submission" date="2022-01" db="EMBL/GenBank/DDBJ databases">
        <title>Nocardioidaceae gen. sp. A5X3R13.</title>
        <authorList>
            <person name="Lopez Marin M.A."/>
            <person name="Uhlik O."/>
        </authorList>
    </citation>
    <scope>NUCLEOTIDE SEQUENCE</scope>
    <source>
        <strain evidence="6">A5X3R13</strain>
    </source>
</reference>
<dbReference type="InterPro" id="IPR016163">
    <property type="entry name" value="Ald_DH_C"/>
</dbReference>
<dbReference type="InterPro" id="IPR029510">
    <property type="entry name" value="Ald_DH_CS_GLU"/>
</dbReference>
<dbReference type="GO" id="GO:0009450">
    <property type="term" value="P:gamma-aminobutyric acid catabolic process"/>
    <property type="evidence" value="ECO:0007669"/>
    <property type="project" value="TreeGrafter"/>
</dbReference>
<evidence type="ECO:0000313" key="6">
    <source>
        <dbReference type="EMBL" id="UYM04674.1"/>
    </source>
</evidence>
<keyword evidence="7" id="KW-1185">Reference proteome</keyword>
<dbReference type="GO" id="GO:0004777">
    <property type="term" value="F:succinate-semialdehyde dehydrogenase (NAD+) activity"/>
    <property type="evidence" value="ECO:0007669"/>
    <property type="project" value="TreeGrafter"/>
</dbReference>
<dbReference type="Gene3D" id="3.40.605.10">
    <property type="entry name" value="Aldehyde Dehydrogenase, Chain A, domain 1"/>
    <property type="match status" value="1"/>
</dbReference>
<organism evidence="6 7">
    <name type="scientific">Solicola gregarius</name>
    <dbReference type="NCBI Taxonomy" id="2908642"/>
    <lineage>
        <taxon>Bacteria</taxon>
        <taxon>Bacillati</taxon>
        <taxon>Actinomycetota</taxon>
        <taxon>Actinomycetes</taxon>
        <taxon>Propionibacteriales</taxon>
        <taxon>Nocardioidaceae</taxon>
        <taxon>Solicola</taxon>
    </lineage>
</organism>
<dbReference type="KEGG" id="sgrg:L0C25_19380"/>
<dbReference type="InterPro" id="IPR050740">
    <property type="entry name" value="Aldehyde_DH_Superfamily"/>
</dbReference>
<sequence length="489" mass="51268">MSEEPTSDVLAAVTRRSATAGPAFVPAARIAGRTYEGEPHDVPNPATGETLARVGWADVGEVDAAVAAARAAAAEWGATPPRTRAVALRGIAQTLRDNTDALAELISAESGKRLAEATGEVGFSAQYFDWFADATTQPRGEHYVNAARRFIVQRKPVGVVAAVSPWNFPLSIPARKVAPALGAGCPVVQKASELTPLTSVAFTELAEPHLPEGLLGVLVGDGEKLTTALIDHRDVAAVTFTGSTRVGAAVAERAMRTMTRVTMELGGKAPFVVCADADLDVALEALLVAKFRNNGASCIAANNVFIHESVYDEFVGRLRTRVGEITVADPADSASGLGPLLRPEHAERMDTLLALAEADGCSVTVGRYGPSHGWYAAPAVVEVRRDTAVWDEEIFGPICAVRPFASEDHVVAEVRSWRIGLGGYVMSADAEHAAALASRLDVGIVGINNGAPNTPEVPFGGIGYSGLGREGGIAGLLEFTEEQTLSFAR</sequence>